<evidence type="ECO:0000256" key="5">
    <source>
        <dbReference type="SAM" id="Phobius"/>
    </source>
</evidence>
<proteinExistence type="predicted"/>
<feature type="transmembrane region" description="Helical" evidence="5">
    <location>
        <begin position="40"/>
        <end position="60"/>
    </location>
</feature>
<evidence type="ECO:0000313" key="6">
    <source>
        <dbReference type="EMBL" id="MBP0048965.1"/>
    </source>
</evidence>
<evidence type="ECO:0000313" key="7">
    <source>
        <dbReference type="Proteomes" id="UP000810171"/>
    </source>
</evidence>
<keyword evidence="7" id="KW-1185">Reference proteome</keyword>
<dbReference type="PANTHER" id="PTHR10361">
    <property type="entry name" value="SODIUM-BILE ACID COTRANSPORTER"/>
    <property type="match status" value="1"/>
</dbReference>
<dbReference type="InterPro" id="IPR004710">
    <property type="entry name" value="Bilac:Na_transpt"/>
</dbReference>
<reference evidence="6 7" key="1">
    <citation type="submission" date="2020-09" db="EMBL/GenBank/DDBJ databases">
        <authorList>
            <person name="Tanuku N.R.S."/>
        </authorList>
    </citation>
    <scope>NUCLEOTIDE SEQUENCE [LARGE SCALE GENOMIC DNA]</scope>
    <source>
        <strain evidence="6 7">AK62</strain>
    </source>
</reference>
<feature type="transmembrane region" description="Helical" evidence="5">
    <location>
        <begin position="66"/>
        <end position="88"/>
    </location>
</feature>
<dbReference type="InterPro" id="IPR002657">
    <property type="entry name" value="BilAc:Na_symport/Acr3"/>
</dbReference>
<dbReference type="Proteomes" id="UP000810171">
    <property type="component" value="Unassembled WGS sequence"/>
</dbReference>
<feature type="transmembrane region" description="Helical" evidence="5">
    <location>
        <begin position="172"/>
        <end position="190"/>
    </location>
</feature>
<sequence length="297" mass="31134">MEASAITQLFLPLALFIIMLGVGMTLSGRDFGLLLRAPRAVLTGLVSQLCLLPVLAFIGVQLLELSAVMSVGLMILAFAPGGVTSNMLSLLAKGDTALSVTLTGITSLVTPFTLPLMSVLALNYWSLSDAQINLPVLPAIAKMVLITLVPIVLGMLVHHFYPQIADRARKGVKLLSLLFMLVVVVSIVLANSQHLGAVLASAGPAVLLVSVGALLVGYLAGTFAGLSGRQRITIGLETGVQNAGTALMVTSGLLDNPEMSAIVLMYGVLMQVPALGIVLWRNPEWLGLAPRMTTQDS</sequence>
<evidence type="ECO:0000256" key="2">
    <source>
        <dbReference type="ARBA" id="ARBA00022692"/>
    </source>
</evidence>
<dbReference type="Pfam" id="PF01758">
    <property type="entry name" value="SBF"/>
    <property type="match status" value="1"/>
</dbReference>
<feature type="transmembrane region" description="Helical" evidence="5">
    <location>
        <begin position="100"/>
        <end position="127"/>
    </location>
</feature>
<comment type="caution">
    <text evidence="6">The sequence shown here is derived from an EMBL/GenBank/DDBJ whole genome shotgun (WGS) entry which is preliminary data.</text>
</comment>
<accession>A0ABS3ZB88</accession>
<keyword evidence="4 5" id="KW-0472">Membrane</keyword>
<keyword evidence="3 5" id="KW-1133">Transmembrane helix</keyword>
<evidence type="ECO:0000256" key="3">
    <source>
        <dbReference type="ARBA" id="ARBA00022989"/>
    </source>
</evidence>
<organism evidence="6 7">
    <name type="scientific">Marinobacterium alkalitolerans</name>
    <dbReference type="NCBI Taxonomy" id="1542925"/>
    <lineage>
        <taxon>Bacteria</taxon>
        <taxon>Pseudomonadati</taxon>
        <taxon>Pseudomonadota</taxon>
        <taxon>Gammaproteobacteria</taxon>
        <taxon>Oceanospirillales</taxon>
        <taxon>Oceanospirillaceae</taxon>
        <taxon>Marinobacterium</taxon>
    </lineage>
</organism>
<dbReference type="Gene3D" id="1.20.1530.20">
    <property type="match status" value="1"/>
</dbReference>
<comment type="subcellular location">
    <subcellularLocation>
        <location evidence="1">Membrane</location>
        <topology evidence="1">Multi-pass membrane protein</topology>
    </subcellularLocation>
</comment>
<gene>
    <name evidence="6" type="ORF">H9C73_09460</name>
</gene>
<protein>
    <submittedName>
        <fullName evidence="6">Bile acid:sodium symporter family protein</fullName>
    </submittedName>
</protein>
<dbReference type="RefSeq" id="WP_209287586.1">
    <property type="nucleotide sequence ID" value="NZ_JACVEW010000013.1"/>
</dbReference>
<feature type="transmembrane region" description="Helical" evidence="5">
    <location>
        <begin position="6"/>
        <end position="28"/>
    </location>
</feature>
<keyword evidence="2 5" id="KW-0812">Transmembrane</keyword>
<evidence type="ECO:0000256" key="1">
    <source>
        <dbReference type="ARBA" id="ARBA00004141"/>
    </source>
</evidence>
<name>A0ABS3ZB88_9GAMM</name>
<dbReference type="EMBL" id="JACVEW010000013">
    <property type="protein sequence ID" value="MBP0048965.1"/>
    <property type="molecule type" value="Genomic_DNA"/>
</dbReference>
<evidence type="ECO:0000256" key="4">
    <source>
        <dbReference type="ARBA" id="ARBA00023136"/>
    </source>
</evidence>
<feature type="transmembrane region" description="Helical" evidence="5">
    <location>
        <begin position="196"/>
        <end position="220"/>
    </location>
</feature>
<dbReference type="InterPro" id="IPR038770">
    <property type="entry name" value="Na+/solute_symporter_sf"/>
</dbReference>
<dbReference type="PANTHER" id="PTHR10361:SF24">
    <property type="entry name" value="P3 PROTEIN"/>
    <property type="match status" value="1"/>
</dbReference>
<feature type="transmembrane region" description="Helical" evidence="5">
    <location>
        <begin position="139"/>
        <end position="160"/>
    </location>
</feature>